<evidence type="ECO:0000313" key="3">
    <source>
        <dbReference type="Proteomes" id="UP001432027"/>
    </source>
</evidence>
<organism evidence="2 3">
    <name type="scientific">Pristionchus entomophagus</name>
    <dbReference type="NCBI Taxonomy" id="358040"/>
    <lineage>
        <taxon>Eukaryota</taxon>
        <taxon>Metazoa</taxon>
        <taxon>Ecdysozoa</taxon>
        <taxon>Nematoda</taxon>
        <taxon>Chromadorea</taxon>
        <taxon>Rhabditida</taxon>
        <taxon>Rhabditina</taxon>
        <taxon>Diplogasteromorpha</taxon>
        <taxon>Diplogasteroidea</taxon>
        <taxon>Neodiplogasteridae</taxon>
        <taxon>Pristionchus</taxon>
    </lineage>
</organism>
<dbReference type="EMBL" id="BTSX01000005">
    <property type="protein sequence ID" value="GMS98186.1"/>
    <property type="molecule type" value="Genomic_DNA"/>
</dbReference>
<comment type="caution">
    <text evidence="2">The sequence shown here is derived from an EMBL/GenBank/DDBJ whole genome shotgun (WGS) entry which is preliminary data.</text>
</comment>
<gene>
    <name evidence="2" type="ORF">PENTCL1PPCAC_20361</name>
</gene>
<keyword evidence="1" id="KW-0472">Membrane</keyword>
<evidence type="ECO:0000256" key="1">
    <source>
        <dbReference type="SAM" id="Phobius"/>
    </source>
</evidence>
<reference evidence="2" key="1">
    <citation type="submission" date="2023-10" db="EMBL/GenBank/DDBJ databases">
        <title>Genome assembly of Pristionchus species.</title>
        <authorList>
            <person name="Yoshida K."/>
            <person name="Sommer R.J."/>
        </authorList>
    </citation>
    <scope>NUCLEOTIDE SEQUENCE</scope>
    <source>
        <strain evidence="2">RS0144</strain>
    </source>
</reference>
<accession>A0AAV5TV77</accession>
<sequence length="78" mass="9270">SGLLRTHIQNTFDLCLHFIFRGAFLEREFIFPVWRLEISDLNLIRFNRLLPFLSSFLLLRYLNLSTLILISLLFHSSS</sequence>
<keyword evidence="1" id="KW-1133">Transmembrane helix</keyword>
<dbReference type="Proteomes" id="UP001432027">
    <property type="component" value="Unassembled WGS sequence"/>
</dbReference>
<feature type="non-terminal residue" evidence="2">
    <location>
        <position position="1"/>
    </location>
</feature>
<protein>
    <submittedName>
        <fullName evidence="2">Uncharacterized protein</fullName>
    </submittedName>
</protein>
<feature type="transmembrane region" description="Helical" evidence="1">
    <location>
        <begin position="49"/>
        <end position="74"/>
    </location>
</feature>
<name>A0AAV5TV77_9BILA</name>
<proteinExistence type="predicted"/>
<keyword evidence="1" id="KW-0812">Transmembrane</keyword>
<feature type="non-terminal residue" evidence="2">
    <location>
        <position position="78"/>
    </location>
</feature>
<dbReference type="AlphaFoldDB" id="A0AAV5TV77"/>
<evidence type="ECO:0000313" key="2">
    <source>
        <dbReference type="EMBL" id="GMS98186.1"/>
    </source>
</evidence>
<keyword evidence="3" id="KW-1185">Reference proteome</keyword>